<feature type="active site" description="Acyl-ester intermediate" evidence="7">
    <location>
        <position position="60"/>
    </location>
</feature>
<dbReference type="PANTHER" id="PTHR21581">
    <property type="entry name" value="D-ALANYL-D-ALANINE CARBOXYPEPTIDASE"/>
    <property type="match status" value="1"/>
</dbReference>
<dbReference type="OrthoDB" id="9795979at2"/>
<keyword evidence="13" id="KW-0645">Protease</keyword>
<reference evidence="13 14" key="1">
    <citation type="journal article" date="2011" name="J. Bacteriol.">
        <title>Complete genome sequence of Polymorphum gilvum SL003B-26A1T, a crude oil-degrading bacterium from oil-polluted saline soil.</title>
        <authorList>
            <person name="Li S.G."/>
            <person name="Tang Y.Q."/>
            <person name="Nie Y."/>
            <person name="Cai M."/>
            <person name="Wu X.L."/>
        </authorList>
    </citation>
    <scope>NUCLEOTIDE SEQUENCE [LARGE SCALE GENOMIC DNA]</scope>
    <source>
        <strain evidence="14">LMG 25793 / CGMCC 1.9160 / SL003B-26A1</strain>
    </source>
</reference>
<dbReference type="PATRIC" id="fig|991905.3.peg.112"/>
<evidence type="ECO:0000256" key="2">
    <source>
        <dbReference type="ARBA" id="ARBA00022729"/>
    </source>
</evidence>
<keyword evidence="14" id="KW-1185">Reference proteome</keyword>
<feature type="region of interest" description="Disordered" evidence="10">
    <location>
        <begin position="274"/>
        <end position="300"/>
    </location>
</feature>
<feature type="active site" evidence="7">
    <location>
        <position position="120"/>
    </location>
</feature>
<evidence type="ECO:0000259" key="12">
    <source>
        <dbReference type="Pfam" id="PF00768"/>
    </source>
</evidence>
<feature type="domain" description="Peptidase S11 D-alanyl-D-alanine carboxypeptidase A N-terminal" evidence="12">
    <location>
        <begin position="30"/>
        <end position="253"/>
    </location>
</feature>
<evidence type="ECO:0000256" key="5">
    <source>
        <dbReference type="ARBA" id="ARBA00022984"/>
    </source>
</evidence>
<comment type="similarity">
    <text evidence="1 9">Belongs to the peptidase S11 family.</text>
</comment>
<dbReference type="GO" id="GO:0009252">
    <property type="term" value="P:peptidoglycan biosynthetic process"/>
    <property type="evidence" value="ECO:0007669"/>
    <property type="project" value="UniProtKB-KW"/>
</dbReference>
<dbReference type="STRING" id="991905.SL003B_0108"/>
<dbReference type="AlphaFoldDB" id="F2IZC4"/>
<feature type="binding site" evidence="8">
    <location>
        <position position="223"/>
    </location>
    <ligand>
        <name>substrate</name>
    </ligand>
</feature>
<dbReference type="GO" id="GO:0071555">
    <property type="term" value="P:cell wall organization"/>
    <property type="evidence" value="ECO:0007669"/>
    <property type="project" value="UniProtKB-KW"/>
</dbReference>
<keyword evidence="3" id="KW-0378">Hydrolase</keyword>
<dbReference type="InterPro" id="IPR001967">
    <property type="entry name" value="Peptidase_S11_N"/>
</dbReference>
<keyword evidence="5" id="KW-0573">Peptidoglycan synthesis</keyword>
<dbReference type="EMBL" id="CP002568">
    <property type="protein sequence ID" value="ADZ68547.1"/>
    <property type="molecule type" value="Genomic_DNA"/>
</dbReference>
<evidence type="ECO:0000313" key="14">
    <source>
        <dbReference type="Proteomes" id="UP000008130"/>
    </source>
</evidence>
<proteinExistence type="inferred from homology"/>
<evidence type="ECO:0000256" key="6">
    <source>
        <dbReference type="ARBA" id="ARBA00023316"/>
    </source>
</evidence>
<dbReference type="eggNOG" id="COG1686">
    <property type="taxonomic scope" value="Bacteria"/>
</dbReference>
<evidence type="ECO:0000256" key="4">
    <source>
        <dbReference type="ARBA" id="ARBA00022960"/>
    </source>
</evidence>
<keyword evidence="2 11" id="KW-0732">Signal</keyword>
<name>F2IZC4_POLGS</name>
<evidence type="ECO:0000256" key="9">
    <source>
        <dbReference type="RuleBase" id="RU004016"/>
    </source>
</evidence>
<organism evidence="13 14">
    <name type="scientific">Polymorphum gilvum (strain LMG 25793 / CGMCC 1.9160 / SL003B-26A1)</name>
    <dbReference type="NCBI Taxonomy" id="991905"/>
    <lineage>
        <taxon>Bacteria</taxon>
        <taxon>Pseudomonadati</taxon>
        <taxon>Pseudomonadota</taxon>
        <taxon>Alphaproteobacteria</taxon>
        <taxon>Rhodobacterales</taxon>
        <taxon>Paracoccaceae</taxon>
        <taxon>Polymorphum</taxon>
    </lineage>
</organism>
<gene>
    <name evidence="13" type="ordered locus">SL003B_0108</name>
</gene>
<protein>
    <submittedName>
        <fullName evidence="13">D-alanyl-D-alanine carboxypeptidase family</fullName>
    </submittedName>
</protein>
<feature type="signal peptide" evidence="11">
    <location>
        <begin position="1"/>
        <end position="31"/>
    </location>
</feature>
<dbReference type="PRINTS" id="PR00725">
    <property type="entry name" value="DADACBPTASE1"/>
</dbReference>
<dbReference type="GO" id="GO:0009002">
    <property type="term" value="F:serine-type D-Ala-D-Ala carboxypeptidase activity"/>
    <property type="evidence" value="ECO:0007669"/>
    <property type="project" value="InterPro"/>
</dbReference>
<feature type="active site" description="Proton acceptor" evidence="7">
    <location>
        <position position="63"/>
    </location>
</feature>
<accession>F2IZC4</accession>
<dbReference type="Pfam" id="PF00768">
    <property type="entry name" value="Peptidase_S11"/>
    <property type="match status" value="1"/>
</dbReference>
<keyword evidence="6" id="KW-0961">Cell wall biogenesis/degradation</keyword>
<evidence type="ECO:0000256" key="11">
    <source>
        <dbReference type="SAM" id="SignalP"/>
    </source>
</evidence>
<keyword evidence="4" id="KW-0133">Cell shape</keyword>
<dbReference type="InterPro" id="IPR018044">
    <property type="entry name" value="Peptidase_S11"/>
</dbReference>
<dbReference type="KEGG" id="pgv:SL003B_0108"/>
<evidence type="ECO:0000256" key="10">
    <source>
        <dbReference type="SAM" id="MobiDB-lite"/>
    </source>
</evidence>
<dbReference type="InterPro" id="IPR012338">
    <property type="entry name" value="Beta-lactam/transpept-like"/>
</dbReference>
<dbReference type="GO" id="GO:0008360">
    <property type="term" value="P:regulation of cell shape"/>
    <property type="evidence" value="ECO:0007669"/>
    <property type="project" value="UniProtKB-KW"/>
</dbReference>
<keyword evidence="13" id="KW-0121">Carboxypeptidase</keyword>
<dbReference type="SUPFAM" id="SSF56601">
    <property type="entry name" value="beta-lactamase/transpeptidase-like"/>
    <property type="match status" value="1"/>
</dbReference>
<dbReference type="GO" id="GO:0006508">
    <property type="term" value="P:proteolysis"/>
    <property type="evidence" value="ECO:0007669"/>
    <property type="project" value="InterPro"/>
</dbReference>
<dbReference type="HOGENOM" id="CLU_027070_1_4_5"/>
<dbReference type="PANTHER" id="PTHR21581:SF6">
    <property type="entry name" value="TRAFFICKING PROTEIN PARTICLE COMPLEX SUBUNIT 12"/>
    <property type="match status" value="1"/>
</dbReference>
<evidence type="ECO:0000256" key="1">
    <source>
        <dbReference type="ARBA" id="ARBA00007164"/>
    </source>
</evidence>
<evidence type="ECO:0000256" key="8">
    <source>
        <dbReference type="PIRSR" id="PIRSR618044-2"/>
    </source>
</evidence>
<evidence type="ECO:0000256" key="3">
    <source>
        <dbReference type="ARBA" id="ARBA00022801"/>
    </source>
</evidence>
<dbReference type="Proteomes" id="UP000008130">
    <property type="component" value="Chromosome"/>
</dbReference>
<feature type="chain" id="PRO_5003283937" evidence="11">
    <location>
        <begin position="32"/>
        <end position="458"/>
    </location>
</feature>
<sequence length="458" mass="47962">MFGGLFDRRALSFGVLIAAFLAAVQAPPARADIGSWIVIDADSGQVLDEFQGTRRWYPASLTKMMTAYVTLKAIREGRSSLDSAVTQSQNSLAQPPSKMGFKVGTQMTVDTALKIVMVKSANDIAVALGEAIGGTEANFVALMNAEAARLGMRDTHFANPHGLPDNRQVSSALDMAILARALRRDFPEARGYYGHAGLTFGKQTLRSANREFLLRVPGADGMKTGYICNSGYNVAASATRRGRTVIAVVLGASSGLERTAFAREAIDKGFRARGSGRTVDNMPRSAGQPPEDAYCKRNPKPGPEEILARYDIEAGGGMRASTLSFFAPGEGRPLIPGAAAPAVNDPSEDADDDIKTGSGKVDWGKVLDRTVGVQQVAYAPVPVHVGLPKGAGAPAKAITLAPGVVVPLPPSKPLDLRPAAMVAPSETGNAGFVPAAPGSIFRAATDSGAPVPRPSPNR</sequence>
<dbReference type="RefSeq" id="WP_013650871.1">
    <property type="nucleotide sequence ID" value="NC_015259.1"/>
</dbReference>
<evidence type="ECO:0000256" key="7">
    <source>
        <dbReference type="PIRSR" id="PIRSR618044-1"/>
    </source>
</evidence>
<evidence type="ECO:0000313" key="13">
    <source>
        <dbReference type="EMBL" id="ADZ68547.1"/>
    </source>
</evidence>
<dbReference type="Gene3D" id="3.40.710.10">
    <property type="entry name" value="DD-peptidase/beta-lactamase superfamily"/>
    <property type="match status" value="1"/>
</dbReference>